<dbReference type="Pfam" id="PF08622">
    <property type="entry name" value="Svf1"/>
    <property type="match status" value="1"/>
</dbReference>
<name>A0A9N9U0G6_9HYPO</name>
<dbReference type="GO" id="GO:0006979">
    <property type="term" value="P:response to oxidative stress"/>
    <property type="evidence" value="ECO:0007669"/>
    <property type="project" value="InterPro"/>
</dbReference>
<evidence type="ECO:0000259" key="5">
    <source>
        <dbReference type="Pfam" id="PF17187"/>
    </source>
</evidence>
<protein>
    <recommendedName>
        <fullName evidence="8">Survival factor 1</fullName>
    </recommendedName>
</protein>
<dbReference type="Proteomes" id="UP000754883">
    <property type="component" value="Unassembled WGS sequence"/>
</dbReference>
<comment type="similarity">
    <text evidence="2">Belongs to the SVF1 family.</text>
</comment>
<evidence type="ECO:0008006" key="8">
    <source>
        <dbReference type="Google" id="ProtNLM"/>
    </source>
</evidence>
<dbReference type="OrthoDB" id="2590239at2759"/>
<evidence type="ECO:0000256" key="1">
    <source>
        <dbReference type="ARBA" id="ARBA00004496"/>
    </source>
</evidence>
<feature type="domain" description="Svf1-like N-terminal" evidence="4">
    <location>
        <begin position="55"/>
        <end position="215"/>
    </location>
</feature>
<dbReference type="PANTHER" id="PTHR47107:SF1">
    <property type="entry name" value="CERAMIDE-BINDING PROTEIN SVF1-RELATED"/>
    <property type="match status" value="1"/>
</dbReference>
<sequence>MFQWAKQQLANVAGTQEPIWGPSAIKPVSEEHAPGGYTELSRESLTWKELDHTNVESQTFYFVADSGRLAWVQVLYSNVIGIAISGHLNIKIYSKDPSKPHFWSSLPINGIRFSEDKTAIYAEGLSIELSEDGKSYKIKTSVSEGTAVDLTVTRVSPGFHVGKDGTTLYGTDLENPWGSMRHAYWPSCVAEGTITIKEEGAVDFHGQSMFVYALQGMKPHHAAGKWNFAYFQGPNHSAVMMEFTTPPSYGSTVVNVGGITKGDTIQFAGSNNRVVHVKTEQDPDSDWLEPTRANYTWKGKDKDGNQVEANVEEDLGARLDRIDIMAELPAFVKSILATAVGLKPYCYQFQYATKASLRIKVGEEEIVEEGQLIAEATFICL</sequence>
<dbReference type="PANTHER" id="PTHR47107">
    <property type="entry name" value="SVF1-LIKE PROTEIN YDR222W-RELATED"/>
    <property type="match status" value="1"/>
</dbReference>
<evidence type="ECO:0000256" key="2">
    <source>
        <dbReference type="ARBA" id="ARBA00009069"/>
    </source>
</evidence>
<reference evidence="7" key="1">
    <citation type="submission" date="2019-06" db="EMBL/GenBank/DDBJ databases">
        <authorList>
            <person name="Broberg M."/>
        </authorList>
    </citation>
    <scope>NUCLEOTIDE SEQUENCE [LARGE SCALE GENOMIC DNA]</scope>
</reference>
<dbReference type="Pfam" id="PF17187">
    <property type="entry name" value="Svf1_C"/>
    <property type="match status" value="1"/>
</dbReference>
<dbReference type="InterPro" id="IPR033394">
    <property type="entry name" value="Svf1-like_C"/>
</dbReference>
<dbReference type="AlphaFoldDB" id="A0A9N9U0G6"/>
<comment type="caution">
    <text evidence="6">The sequence shown here is derived from an EMBL/GenBank/DDBJ whole genome shotgun (WGS) entry which is preliminary data.</text>
</comment>
<dbReference type="InterPro" id="IPR051385">
    <property type="entry name" value="Ceramide-binding_SVF1"/>
</dbReference>
<reference evidence="6 7" key="2">
    <citation type="submission" date="2021-10" db="EMBL/GenBank/DDBJ databases">
        <authorList>
            <person name="Piombo E."/>
        </authorList>
    </citation>
    <scope>NUCLEOTIDE SEQUENCE [LARGE SCALE GENOMIC DNA]</scope>
</reference>
<keyword evidence="3" id="KW-0963">Cytoplasm</keyword>
<evidence type="ECO:0000313" key="6">
    <source>
        <dbReference type="EMBL" id="CAG9976158.1"/>
    </source>
</evidence>
<organism evidence="6 7">
    <name type="scientific">Clonostachys byssicola</name>
    <dbReference type="NCBI Taxonomy" id="160290"/>
    <lineage>
        <taxon>Eukaryota</taxon>
        <taxon>Fungi</taxon>
        <taxon>Dikarya</taxon>
        <taxon>Ascomycota</taxon>
        <taxon>Pezizomycotina</taxon>
        <taxon>Sordariomycetes</taxon>
        <taxon>Hypocreomycetidae</taxon>
        <taxon>Hypocreales</taxon>
        <taxon>Bionectriaceae</taxon>
        <taxon>Clonostachys</taxon>
    </lineage>
</organism>
<feature type="domain" description="Svf1-like C-terminal" evidence="5">
    <location>
        <begin position="217"/>
        <end position="379"/>
    </location>
</feature>
<gene>
    <name evidence="6" type="ORF">CBYS24578_00014080</name>
</gene>
<comment type="subcellular location">
    <subcellularLocation>
        <location evidence="1">Cytoplasm</location>
    </subcellularLocation>
</comment>
<evidence type="ECO:0000313" key="7">
    <source>
        <dbReference type="Proteomes" id="UP000754883"/>
    </source>
</evidence>
<evidence type="ECO:0000259" key="4">
    <source>
        <dbReference type="Pfam" id="PF08622"/>
    </source>
</evidence>
<evidence type="ECO:0000256" key="3">
    <source>
        <dbReference type="ARBA" id="ARBA00022490"/>
    </source>
</evidence>
<dbReference type="EMBL" id="CABFNO020001273">
    <property type="protein sequence ID" value="CAG9976158.1"/>
    <property type="molecule type" value="Genomic_DNA"/>
</dbReference>
<dbReference type="GO" id="GO:0005737">
    <property type="term" value="C:cytoplasm"/>
    <property type="evidence" value="ECO:0007669"/>
    <property type="project" value="UniProtKB-SubCell"/>
</dbReference>
<accession>A0A9N9U0G6</accession>
<proteinExistence type="inferred from homology"/>
<dbReference type="SUPFAM" id="SSF159245">
    <property type="entry name" value="AttH-like"/>
    <property type="match status" value="1"/>
</dbReference>
<dbReference type="InterPro" id="IPR013931">
    <property type="entry name" value="Svf1-like_N"/>
</dbReference>
<keyword evidence="7" id="KW-1185">Reference proteome</keyword>